<dbReference type="Proteomes" id="UP000199424">
    <property type="component" value="Unassembled WGS sequence"/>
</dbReference>
<evidence type="ECO:0000256" key="6">
    <source>
        <dbReference type="ARBA" id="ARBA00023136"/>
    </source>
</evidence>
<evidence type="ECO:0000256" key="2">
    <source>
        <dbReference type="ARBA" id="ARBA00012528"/>
    </source>
</evidence>
<sequence>MKPSAYVLLFFLWIGTFYASTIMAFAEFISLWYMPAGISIAAFLIFGKRAFIPIFLAVFFLSFRFTEQLQQGLDPAHLAAAILFALAHTVPYGLGGLAARYWLSHFIQHGLPIRIIGLLVIYAVSALCAAIAGLFVWEFTTETYDNIIEEGWFAWWLGDLVGVMVIAPLMCLILPKFTNTRLAWLEEFYAHDRKLSANLKPFLFKLCVAAAAVIGILLLDSQLTHPGIAYFVFFVTIPQLWIVLTERTSFATTSLVVITVIMAFGVGLFNVTDQAITYQFALYMTAAISYFAVAVPALIQRNIQLQEMSMVDLLTNLPTKWLFKTLVNQVVKSSRPNQNHSIAMYNLDHFKKINDDYGEAIGDQVLIDSAQIMKNELRDSEILCRCEQDIFVVFMPNLDIDAATKRANELRHKLPVLHIDDLILPIRGSFGVAQVQFGEAIEETVERATRALQQAKQEGRNKVVAIS</sequence>
<feature type="transmembrane region" description="Helical" evidence="8">
    <location>
        <begin position="6"/>
        <end position="26"/>
    </location>
</feature>
<evidence type="ECO:0000313" key="11">
    <source>
        <dbReference type="Proteomes" id="UP000199424"/>
    </source>
</evidence>
<evidence type="ECO:0000259" key="9">
    <source>
        <dbReference type="PROSITE" id="PS50887"/>
    </source>
</evidence>
<feature type="transmembrane region" description="Helical" evidence="8">
    <location>
        <begin position="115"/>
        <end position="137"/>
    </location>
</feature>
<dbReference type="GO" id="GO:1902201">
    <property type="term" value="P:negative regulation of bacterial-type flagellum-dependent cell motility"/>
    <property type="evidence" value="ECO:0007669"/>
    <property type="project" value="TreeGrafter"/>
</dbReference>
<dbReference type="EC" id="2.7.7.65" evidence="2"/>
<dbReference type="GO" id="GO:0052621">
    <property type="term" value="F:diguanylate cyclase activity"/>
    <property type="evidence" value="ECO:0007669"/>
    <property type="project" value="UniProtKB-EC"/>
</dbReference>
<gene>
    <name evidence="10" type="ORF">SAMN04488070_2002</name>
</gene>
<evidence type="ECO:0000256" key="1">
    <source>
        <dbReference type="ARBA" id="ARBA00004651"/>
    </source>
</evidence>
<feature type="transmembrane region" description="Helical" evidence="8">
    <location>
        <begin position="81"/>
        <end position="103"/>
    </location>
</feature>
<dbReference type="InterPro" id="IPR050469">
    <property type="entry name" value="Diguanylate_Cyclase"/>
</dbReference>
<dbReference type="PROSITE" id="PS50887">
    <property type="entry name" value="GGDEF"/>
    <property type="match status" value="1"/>
</dbReference>
<evidence type="ECO:0000256" key="3">
    <source>
        <dbReference type="ARBA" id="ARBA00022475"/>
    </source>
</evidence>
<evidence type="ECO:0000256" key="4">
    <source>
        <dbReference type="ARBA" id="ARBA00022692"/>
    </source>
</evidence>
<feature type="domain" description="GGDEF" evidence="9">
    <location>
        <begin position="338"/>
        <end position="467"/>
    </location>
</feature>
<feature type="transmembrane region" description="Helical" evidence="8">
    <location>
        <begin position="275"/>
        <end position="299"/>
    </location>
</feature>
<dbReference type="SMART" id="SM00267">
    <property type="entry name" value="GGDEF"/>
    <property type="match status" value="1"/>
</dbReference>
<evidence type="ECO:0000256" key="5">
    <source>
        <dbReference type="ARBA" id="ARBA00022989"/>
    </source>
</evidence>
<feature type="transmembrane region" description="Helical" evidence="8">
    <location>
        <begin position="38"/>
        <end position="61"/>
    </location>
</feature>
<keyword evidence="3" id="KW-1003">Cell membrane</keyword>
<reference evidence="11" key="1">
    <citation type="submission" date="2016-10" db="EMBL/GenBank/DDBJ databases">
        <authorList>
            <person name="Varghese N."/>
            <person name="Submissions S."/>
        </authorList>
    </citation>
    <scope>NUCLEOTIDE SEQUENCE [LARGE SCALE GENOMIC DNA]</scope>
    <source>
        <strain evidence="11">CGMCC 1.7285</strain>
    </source>
</reference>
<dbReference type="CDD" id="cd01949">
    <property type="entry name" value="GGDEF"/>
    <property type="match status" value="1"/>
</dbReference>
<feature type="transmembrane region" description="Helical" evidence="8">
    <location>
        <begin position="202"/>
        <end position="219"/>
    </location>
</feature>
<keyword evidence="5 8" id="KW-1133">Transmembrane helix</keyword>
<dbReference type="PANTHER" id="PTHR45138:SF9">
    <property type="entry name" value="DIGUANYLATE CYCLASE DGCM-RELATED"/>
    <property type="match status" value="1"/>
</dbReference>
<dbReference type="Pfam" id="PF05231">
    <property type="entry name" value="MASE1"/>
    <property type="match status" value="1"/>
</dbReference>
<keyword evidence="6 8" id="KW-0472">Membrane</keyword>
<comment type="catalytic activity">
    <reaction evidence="7">
        <text>2 GTP = 3',3'-c-di-GMP + 2 diphosphate</text>
        <dbReference type="Rhea" id="RHEA:24898"/>
        <dbReference type="ChEBI" id="CHEBI:33019"/>
        <dbReference type="ChEBI" id="CHEBI:37565"/>
        <dbReference type="ChEBI" id="CHEBI:58805"/>
        <dbReference type="EC" id="2.7.7.65"/>
    </reaction>
</comment>
<accession>A0A1I6HPI2</accession>
<feature type="transmembrane region" description="Helical" evidence="8">
    <location>
        <begin position="250"/>
        <end position="269"/>
    </location>
</feature>
<feature type="transmembrane region" description="Helical" evidence="8">
    <location>
        <begin position="225"/>
        <end position="243"/>
    </location>
</feature>
<dbReference type="InterPro" id="IPR000160">
    <property type="entry name" value="GGDEF_dom"/>
</dbReference>
<dbReference type="NCBIfam" id="TIGR00254">
    <property type="entry name" value="GGDEF"/>
    <property type="match status" value="1"/>
</dbReference>
<dbReference type="SUPFAM" id="SSF55073">
    <property type="entry name" value="Nucleotide cyclase"/>
    <property type="match status" value="1"/>
</dbReference>
<dbReference type="EMBL" id="FOYU01000003">
    <property type="protein sequence ID" value="SFR56294.1"/>
    <property type="molecule type" value="Genomic_DNA"/>
</dbReference>
<dbReference type="PANTHER" id="PTHR45138">
    <property type="entry name" value="REGULATORY COMPONENTS OF SENSORY TRANSDUCTION SYSTEM"/>
    <property type="match status" value="1"/>
</dbReference>
<protein>
    <recommendedName>
        <fullName evidence="2">diguanylate cyclase</fullName>
        <ecNumber evidence="2">2.7.7.65</ecNumber>
    </recommendedName>
</protein>
<feature type="transmembrane region" description="Helical" evidence="8">
    <location>
        <begin position="152"/>
        <end position="174"/>
    </location>
</feature>
<name>A0A1I6HPI2_9GAMM</name>
<evidence type="ECO:0000256" key="7">
    <source>
        <dbReference type="ARBA" id="ARBA00034247"/>
    </source>
</evidence>
<keyword evidence="11" id="KW-1185">Reference proteome</keyword>
<dbReference type="InterPro" id="IPR043128">
    <property type="entry name" value="Rev_trsase/Diguanyl_cyclase"/>
</dbReference>
<proteinExistence type="predicted"/>
<dbReference type="AlphaFoldDB" id="A0A1I6HPI2"/>
<organism evidence="10 11">
    <name type="scientific">Pseudidiomarina maritima</name>
    <dbReference type="NCBI Taxonomy" id="519453"/>
    <lineage>
        <taxon>Bacteria</taxon>
        <taxon>Pseudomonadati</taxon>
        <taxon>Pseudomonadota</taxon>
        <taxon>Gammaproteobacteria</taxon>
        <taxon>Alteromonadales</taxon>
        <taxon>Idiomarinaceae</taxon>
        <taxon>Pseudidiomarina</taxon>
    </lineage>
</organism>
<dbReference type="GO" id="GO:0043709">
    <property type="term" value="P:cell adhesion involved in single-species biofilm formation"/>
    <property type="evidence" value="ECO:0007669"/>
    <property type="project" value="TreeGrafter"/>
</dbReference>
<dbReference type="Pfam" id="PF00990">
    <property type="entry name" value="GGDEF"/>
    <property type="match status" value="1"/>
</dbReference>
<keyword evidence="4 8" id="KW-0812">Transmembrane</keyword>
<dbReference type="Gene3D" id="3.30.70.270">
    <property type="match status" value="1"/>
</dbReference>
<evidence type="ECO:0000256" key="8">
    <source>
        <dbReference type="SAM" id="Phobius"/>
    </source>
</evidence>
<dbReference type="InterPro" id="IPR029787">
    <property type="entry name" value="Nucleotide_cyclase"/>
</dbReference>
<evidence type="ECO:0000313" key="10">
    <source>
        <dbReference type="EMBL" id="SFR56294.1"/>
    </source>
</evidence>
<dbReference type="GO" id="GO:0005886">
    <property type="term" value="C:plasma membrane"/>
    <property type="evidence" value="ECO:0007669"/>
    <property type="project" value="UniProtKB-SubCell"/>
</dbReference>
<dbReference type="InterPro" id="IPR007895">
    <property type="entry name" value="MASE1"/>
</dbReference>
<comment type="subcellular location">
    <subcellularLocation>
        <location evidence="1">Cell membrane</location>
        <topology evidence="1">Multi-pass membrane protein</topology>
    </subcellularLocation>
</comment>